<sequence>MLPVLKELYCHHSQLPWKCIWRNNAPLEVECFTGLVAHECLTQDNLRRRGKIICSRCALCERHNEDANHIFIQCAFTGQIWDFVLNNRQG</sequence>
<accession>A0A0V0H788</accession>
<feature type="domain" description="Reverse transcriptase zinc-binding" evidence="1">
    <location>
        <begin position="14"/>
        <end position="81"/>
    </location>
</feature>
<dbReference type="Pfam" id="PF13966">
    <property type="entry name" value="zf-RVT"/>
    <property type="match status" value="1"/>
</dbReference>
<organism evidence="2">
    <name type="scientific">Solanum chacoense</name>
    <name type="common">Chaco potato</name>
    <dbReference type="NCBI Taxonomy" id="4108"/>
    <lineage>
        <taxon>Eukaryota</taxon>
        <taxon>Viridiplantae</taxon>
        <taxon>Streptophyta</taxon>
        <taxon>Embryophyta</taxon>
        <taxon>Tracheophyta</taxon>
        <taxon>Spermatophyta</taxon>
        <taxon>Magnoliopsida</taxon>
        <taxon>eudicotyledons</taxon>
        <taxon>Gunneridae</taxon>
        <taxon>Pentapetalae</taxon>
        <taxon>asterids</taxon>
        <taxon>lamiids</taxon>
        <taxon>Solanales</taxon>
        <taxon>Solanaceae</taxon>
        <taxon>Solanoideae</taxon>
        <taxon>Solaneae</taxon>
        <taxon>Solanum</taxon>
    </lineage>
</organism>
<dbReference type="EMBL" id="GEDG01024313">
    <property type="protein sequence ID" value="JAP16067.1"/>
    <property type="molecule type" value="Transcribed_RNA"/>
</dbReference>
<dbReference type="InterPro" id="IPR026960">
    <property type="entry name" value="RVT-Znf"/>
</dbReference>
<protein>
    <submittedName>
        <fullName evidence="2">Putative ovule protein</fullName>
    </submittedName>
</protein>
<evidence type="ECO:0000313" key="2">
    <source>
        <dbReference type="EMBL" id="JAP16067.1"/>
    </source>
</evidence>
<evidence type="ECO:0000259" key="1">
    <source>
        <dbReference type="Pfam" id="PF13966"/>
    </source>
</evidence>
<name>A0A0V0H788_SOLCH</name>
<proteinExistence type="predicted"/>
<dbReference type="AlphaFoldDB" id="A0A0V0H788"/>
<reference evidence="2" key="1">
    <citation type="submission" date="2015-12" db="EMBL/GenBank/DDBJ databases">
        <title>Gene expression during late stages of embryo sac development: a critical building block for successful pollen-pistil interactions.</title>
        <authorList>
            <person name="Liu Y."/>
            <person name="Joly V."/>
            <person name="Sabar M."/>
            <person name="Matton D.P."/>
        </authorList>
    </citation>
    <scope>NUCLEOTIDE SEQUENCE</scope>
</reference>